<dbReference type="PANTHER" id="PTHR43630">
    <property type="entry name" value="POLY-BETA-1,6-N-ACETYL-D-GLUCOSAMINE SYNTHASE"/>
    <property type="match status" value="1"/>
</dbReference>
<evidence type="ECO:0000313" key="3">
    <source>
        <dbReference type="Proteomes" id="UP000430345"/>
    </source>
</evidence>
<name>A0A6I1MMQ9_9CLOT</name>
<proteinExistence type="predicted"/>
<evidence type="ECO:0000313" key="2">
    <source>
        <dbReference type="EMBL" id="MPQ43417.1"/>
    </source>
</evidence>
<feature type="domain" description="Glycosyltransferase 2-like" evidence="1">
    <location>
        <begin position="6"/>
        <end position="123"/>
    </location>
</feature>
<dbReference type="Pfam" id="PF00535">
    <property type="entry name" value="Glycos_transf_2"/>
    <property type="match status" value="1"/>
</dbReference>
<dbReference type="InterPro" id="IPR001173">
    <property type="entry name" value="Glyco_trans_2-like"/>
</dbReference>
<dbReference type="Gene3D" id="3.90.550.10">
    <property type="entry name" value="Spore Coat Polysaccharide Biosynthesis Protein SpsA, Chain A"/>
    <property type="match status" value="1"/>
</dbReference>
<dbReference type="CDD" id="cd02511">
    <property type="entry name" value="Beta4Glucosyltransferase"/>
    <property type="match status" value="1"/>
</dbReference>
<dbReference type="PANTHER" id="PTHR43630:SF2">
    <property type="entry name" value="GLYCOSYLTRANSFERASE"/>
    <property type="match status" value="1"/>
</dbReference>
<gene>
    <name evidence="2" type="ORF">GBZ86_06545</name>
</gene>
<protein>
    <submittedName>
        <fullName evidence="2">Glycosyltransferase</fullName>
    </submittedName>
</protein>
<dbReference type="GO" id="GO:0016740">
    <property type="term" value="F:transferase activity"/>
    <property type="evidence" value="ECO:0007669"/>
    <property type="project" value="UniProtKB-KW"/>
</dbReference>
<dbReference type="RefSeq" id="WP_152888918.1">
    <property type="nucleotide sequence ID" value="NZ_WHJC01000066.1"/>
</dbReference>
<organism evidence="2 3">
    <name type="scientific">Clostridium tarantellae</name>
    <dbReference type="NCBI Taxonomy" id="39493"/>
    <lineage>
        <taxon>Bacteria</taxon>
        <taxon>Bacillati</taxon>
        <taxon>Bacillota</taxon>
        <taxon>Clostridia</taxon>
        <taxon>Eubacteriales</taxon>
        <taxon>Clostridiaceae</taxon>
        <taxon>Clostridium</taxon>
    </lineage>
</organism>
<evidence type="ECO:0000259" key="1">
    <source>
        <dbReference type="Pfam" id="PF00535"/>
    </source>
</evidence>
<dbReference type="AlphaFoldDB" id="A0A6I1MMQ9"/>
<dbReference type="EMBL" id="WHJC01000066">
    <property type="protein sequence ID" value="MPQ43417.1"/>
    <property type="molecule type" value="Genomic_DNA"/>
</dbReference>
<keyword evidence="3" id="KW-1185">Reference proteome</keyword>
<comment type="caution">
    <text evidence="2">The sequence shown here is derived from an EMBL/GenBank/DDBJ whole genome shotgun (WGS) entry which is preliminary data.</text>
</comment>
<dbReference type="OrthoDB" id="9815923at2"/>
<sequence>MANITAIVLTKNEEKNIVKCINNLKRFCKDILIIDSYSTDKTLELCEKLKVKVVQRKFIDHSEQFNWALENSNINTEWIIRVDADEEFTDELINEIKEKIDNIPNNVSGIVLKARVYFMGKWIKHGGIYPLHLLRLFRTGSAYSEKREMDEHIVVKYGEIIKFNNDFINNSNNTLTQWIDKHNWYSNKELKAYLNRNNDLSTLADKQNMKRRWLKNKVFYKIPLFTRAKLYYLYRYYIKLGFLDGQEGKIFHFLQAYWYRFLVDSKIYEKKVKN</sequence>
<dbReference type="Proteomes" id="UP000430345">
    <property type="component" value="Unassembled WGS sequence"/>
</dbReference>
<dbReference type="SUPFAM" id="SSF53448">
    <property type="entry name" value="Nucleotide-diphospho-sugar transferases"/>
    <property type="match status" value="1"/>
</dbReference>
<reference evidence="2 3" key="1">
    <citation type="submission" date="2019-10" db="EMBL/GenBank/DDBJ databases">
        <title>The Genome Sequence of Clostridium tarantellae Isolated from Fish Brain.</title>
        <authorList>
            <person name="Bano L."/>
            <person name="Kiel M."/>
            <person name="Sales G."/>
            <person name="Doxey A.C."/>
            <person name="Mansfield M.J."/>
            <person name="Schiavone M."/>
            <person name="Rossetto O."/>
            <person name="Pirazzini M."/>
            <person name="Dobrindt U."/>
            <person name="Montecucco C."/>
        </authorList>
    </citation>
    <scope>NUCLEOTIDE SEQUENCE [LARGE SCALE GENOMIC DNA]</scope>
    <source>
        <strain evidence="2 3">DSM 3997</strain>
    </source>
</reference>
<dbReference type="InterPro" id="IPR029044">
    <property type="entry name" value="Nucleotide-diphossugar_trans"/>
</dbReference>
<accession>A0A6I1MMQ9</accession>
<keyword evidence="2" id="KW-0808">Transferase</keyword>